<feature type="chain" id="PRO_5046167582" evidence="4">
    <location>
        <begin position="20"/>
        <end position="937"/>
    </location>
</feature>
<comment type="caution">
    <text evidence="6">The sequence shown here is derived from an EMBL/GenBank/DDBJ whole genome shotgun (WGS) entry which is preliminary data.</text>
</comment>
<dbReference type="InterPro" id="IPR008969">
    <property type="entry name" value="CarboxyPept-like_regulatory"/>
</dbReference>
<gene>
    <name evidence="6" type="ORF">GWC95_13065</name>
</gene>
<keyword evidence="2" id="KW-0472">Membrane</keyword>
<feature type="domain" description="Outer membrane protein beta-barrel" evidence="5">
    <location>
        <begin position="469"/>
        <end position="778"/>
    </location>
</feature>
<evidence type="ECO:0000313" key="6">
    <source>
        <dbReference type="EMBL" id="NCI50862.1"/>
    </source>
</evidence>
<evidence type="ECO:0000256" key="1">
    <source>
        <dbReference type="ARBA" id="ARBA00004442"/>
    </source>
</evidence>
<dbReference type="SUPFAM" id="SSF49464">
    <property type="entry name" value="Carboxypeptidase regulatory domain-like"/>
    <property type="match status" value="1"/>
</dbReference>
<proteinExistence type="predicted"/>
<sequence>MKKVFTLTFVLFSVLAAMAQSGSISGRLKDSATGKGLAYATVTVFKAKDTAIITYRLSNPEGEFKVGGLPFDLPLRAIITFSGYQAFRKEFTLTAAQPNLVLDSVKLGTTSHQLDEVIVVSERPPVSIKNDTIEFNATAFKTLPNALVEDLLKKLPGVQVDADGNITVNGKPVNRILVDGKTFFGSDPKMATRNLPANIIDKVQVVDDKEQLLANGDDNLNNVGKVVNITLKKGVKKGWFGKLYAGGGSDNRFEGGGIANIFRDTLQVSVLGYANNLNKPGFGFSDLMQAGGLDRSNSNLNSRSTSIWTNGAGSGISINGVSFGGMQNYGGIATSRGAGFNLNHAPNAKQSLFAQYFYGNVLIDRRNENDTKQYNADTVIHNNSILTGDVITHAHNIGIGGKFKPDSVTTINLSANYTIGLQDEDRFSDIYSDNNKLGALSNGRILQKNLSNTYYYRHAFSMTHLSKTKKGRRLNLFHNYEVNNRFNDYSTNSNVHYLYPSTYDSAFRQLRQEALPRTDVTFNFNYSEPVSKVFTLRVGGIYSYNKIITDITTFNPNTVNQKLDVLNPFLTSNFSRENNRLYLTTGFEFRWKDLTINPQARYLGQSVNNVLASLPAPIKQSTSDLLPGLNITYKQFQFNYNKDIAIPNYTYLIPVADNTNPYFISKGNPNLVPTERHNFSVNYYFNDPKKNMNIGLNANGGFSYNDFVNTITVDAKGVQTSYPINANGSVNYGINYNINRQYKHNPKFIYNWNLGAWYGYNRGQLVFNGETSYQQSYNLQQWAGLGFNFNDKLEWNNNGSVGVNFTDYTSKQFKKLQVWNYNLSSEVIVRMPKHVIWESSVNYSNNGNTVPGVPKTYLRWNAAINFTMLKDEKGVLRISVFDILNRGNQINASANRNMISTYQTNVLSRYLMATFTYNIRTIGGAKKKVGGERLFLF</sequence>
<dbReference type="InterPro" id="IPR037066">
    <property type="entry name" value="Plug_dom_sf"/>
</dbReference>
<evidence type="ECO:0000256" key="3">
    <source>
        <dbReference type="ARBA" id="ARBA00023237"/>
    </source>
</evidence>
<dbReference type="Proteomes" id="UP000753802">
    <property type="component" value="Unassembled WGS sequence"/>
</dbReference>
<keyword evidence="6" id="KW-0675">Receptor</keyword>
<name>A0ABW9ZYR2_9BACT</name>
<dbReference type="Pfam" id="PF13620">
    <property type="entry name" value="CarboxypepD_reg"/>
    <property type="match status" value="1"/>
</dbReference>
<dbReference type="InterPro" id="IPR036942">
    <property type="entry name" value="Beta-barrel_TonB_sf"/>
</dbReference>
<dbReference type="Pfam" id="PF14905">
    <property type="entry name" value="OMP_b-brl_3"/>
    <property type="match status" value="1"/>
</dbReference>
<protein>
    <submittedName>
        <fullName evidence="6">TonB-dependent receptor</fullName>
    </submittedName>
</protein>
<reference evidence="6 7" key="1">
    <citation type="submission" date="2020-01" db="EMBL/GenBank/DDBJ databases">
        <title>Genome analysis.</title>
        <authorList>
            <person name="Wu S."/>
            <person name="Wang G."/>
        </authorList>
    </citation>
    <scope>NUCLEOTIDE SEQUENCE [LARGE SCALE GENOMIC DNA]</scope>
    <source>
        <strain evidence="6 7">SYL130</strain>
    </source>
</reference>
<dbReference type="EMBL" id="JAACJS010000015">
    <property type="protein sequence ID" value="NCI50862.1"/>
    <property type="molecule type" value="Genomic_DNA"/>
</dbReference>
<dbReference type="Gene3D" id="2.40.170.20">
    <property type="entry name" value="TonB-dependent receptor, beta-barrel domain"/>
    <property type="match status" value="1"/>
</dbReference>
<accession>A0ABW9ZYR2</accession>
<comment type="subcellular location">
    <subcellularLocation>
        <location evidence="1">Cell outer membrane</location>
    </subcellularLocation>
</comment>
<evidence type="ECO:0000313" key="7">
    <source>
        <dbReference type="Proteomes" id="UP000753802"/>
    </source>
</evidence>
<dbReference type="Gene3D" id="2.170.130.10">
    <property type="entry name" value="TonB-dependent receptor, plug domain"/>
    <property type="match status" value="1"/>
</dbReference>
<evidence type="ECO:0000256" key="2">
    <source>
        <dbReference type="ARBA" id="ARBA00023136"/>
    </source>
</evidence>
<dbReference type="InterPro" id="IPR041700">
    <property type="entry name" value="OMP_b-brl_3"/>
</dbReference>
<organism evidence="6 7">
    <name type="scientific">Sediminibacterium roseum</name>
    <dbReference type="NCBI Taxonomy" id="1978412"/>
    <lineage>
        <taxon>Bacteria</taxon>
        <taxon>Pseudomonadati</taxon>
        <taxon>Bacteroidota</taxon>
        <taxon>Chitinophagia</taxon>
        <taxon>Chitinophagales</taxon>
        <taxon>Chitinophagaceae</taxon>
        <taxon>Sediminibacterium</taxon>
    </lineage>
</organism>
<keyword evidence="3" id="KW-0998">Cell outer membrane</keyword>
<dbReference type="RefSeq" id="WP_161819168.1">
    <property type="nucleotide sequence ID" value="NZ_JAACJS010000015.1"/>
</dbReference>
<dbReference type="SUPFAM" id="SSF56935">
    <property type="entry name" value="Porins"/>
    <property type="match status" value="1"/>
</dbReference>
<feature type="signal peptide" evidence="4">
    <location>
        <begin position="1"/>
        <end position="19"/>
    </location>
</feature>
<evidence type="ECO:0000256" key="4">
    <source>
        <dbReference type="SAM" id="SignalP"/>
    </source>
</evidence>
<keyword evidence="4" id="KW-0732">Signal</keyword>
<evidence type="ECO:0000259" key="5">
    <source>
        <dbReference type="Pfam" id="PF14905"/>
    </source>
</evidence>
<keyword evidence="7" id="KW-1185">Reference proteome</keyword>